<dbReference type="InterPro" id="IPR055397">
    <property type="entry name" value="TraK_C"/>
</dbReference>
<reference evidence="3 4" key="1">
    <citation type="submission" date="2016-10" db="EMBL/GenBank/DDBJ databases">
        <authorList>
            <person name="de Groot N.N."/>
        </authorList>
    </citation>
    <scope>NUCLEOTIDE SEQUENCE [LARGE SCALE GENOMIC DNA]</scope>
    <source>
        <strain evidence="3">1</strain>
    </source>
</reference>
<sequence length="221" mass="24399">MLMLLSLDISAAQLLQGDPDETLHATASRAEPTLVRVESRHIARVYGAEGDFTAVPDSETGAAYIKPMADKSHISLFITDESKHTWKLLLSITDKPADTIIIKPKNKPGKAVEAGLDMERNRAIKHVILALESPQNSGMEARAVNRVVPLWNDVMFVLTSTLDGRYTGEKYRITNTSSQQLVIDERELYRAGVVAVSVEQPVLNPGEVSDVFIILENPHEQ</sequence>
<evidence type="ECO:0000313" key="4">
    <source>
        <dbReference type="Proteomes" id="UP000198729"/>
    </source>
</evidence>
<organism evidence="3 4">
    <name type="scientific">Nitrosomonas mobilis</name>
    <dbReference type="NCBI Taxonomy" id="51642"/>
    <lineage>
        <taxon>Bacteria</taxon>
        <taxon>Pseudomonadati</taxon>
        <taxon>Pseudomonadota</taxon>
        <taxon>Betaproteobacteria</taxon>
        <taxon>Nitrosomonadales</taxon>
        <taxon>Nitrosomonadaceae</taxon>
        <taxon>Nitrosomonas</taxon>
    </lineage>
</organism>
<evidence type="ECO:0000259" key="1">
    <source>
        <dbReference type="Pfam" id="PF06586"/>
    </source>
</evidence>
<evidence type="ECO:0000259" key="2">
    <source>
        <dbReference type="Pfam" id="PF23536"/>
    </source>
</evidence>
<dbReference type="AlphaFoldDB" id="A0A1G5SF34"/>
<proteinExistence type="predicted"/>
<gene>
    <name evidence="3" type="ORF">NSMM_330049</name>
</gene>
<evidence type="ECO:0000313" key="3">
    <source>
        <dbReference type="EMBL" id="SCZ85029.1"/>
    </source>
</evidence>
<protein>
    <recommendedName>
        <fullName evidence="5">Type-F conjugative transfer system secretin TraK</fullName>
    </recommendedName>
</protein>
<accession>A0A1G5SF34</accession>
<evidence type="ECO:0008006" key="5">
    <source>
        <dbReference type="Google" id="ProtNLM"/>
    </source>
</evidence>
<dbReference type="InterPro" id="IPR010563">
    <property type="entry name" value="TraK_N"/>
</dbReference>
<feature type="domain" description="TraK C-terminal" evidence="2">
    <location>
        <begin position="166"/>
        <end position="214"/>
    </location>
</feature>
<name>A0A1G5SF34_9PROT</name>
<feature type="domain" description="TraK N-terminal" evidence="1">
    <location>
        <begin position="18"/>
        <end position="103"/>
    </location>
</feature>
<keyword evidence="4" id="KW-1185">Reference proteome</keyword>
<dbReference type="Proteomes" id="UP000198729">
    <property type="component" value="Unassembled WGS sequence"/>
</dbReference>
<dbReference type="EMBL" id="FMWO01000040">
    <property type="protein sequence ID" value="SCZ85029.1"/>
    <property type="molecule type" value="Genomic_DNA"/>
</dbReference>
<dbReference type="Pfam" id="PF06586">
    <property type="entry name" value="TraK_N"/>
    <property type="match status" value="1"/>
</dbReference>
<dbReference type="STRING" id="51642.NSMM_330049"/>
<dbReference type="Pfam" id="PF23536">
    <property type="entry name" value="TraK_C"/>
    <property type="match status" value="1"/>
</dbReference>